<dbReference type="PANTHER" id="PTHR13218">
    <property type="entry name" value="TRANSCRIPTION INITIATION FACTOR TFIID SUBUNIT 11-RELATED"/>
    <property type="match status" value="1"/>
</dbReference>
<evidence type="ECO:0000256" key="4">
    <source>
        <dbReference type="ARBA" id="ARBA00023163"/>
    </source>
</evidence>
<dbReference type="Gene3D" id="1.10.20.10">
    <property type="entry name" value="Histone, subunit A"/>
    <property type="match status" value="1"/>
</dbReference>
<dbReference type="GO" id="GO:0046982">
    <property type="term" value="F:protein heterodimerization activity"/>
    <property type="evidence" value="ECO:0007669"/>
    <property type="project" value="InterPro"/>
</dbReference>
<feature type="compositionally biased region" description="Acidic residues" evidence="6">
    <location>
        <begin position="108"/>
        <end position="123"/>
    </location>
</feature>
<feature type="region of interest" description="Disordered" evidence="6">
    <location>
        <begin position="1"/>
        <end position="136"/>
    </location>
</feature>
<feature type="compositionally biased region" description="Polar residues" evidence="6">
    <location>
        <begin position="54"/>
        <end position="67"/>
    </location>
</feature>
<keyword evidence="4" id="KW-0804">Transcription</keyword>
<accession>A0A9P4JFV6</accession>
<dbReference type="InterPro" id="IPR009072">
    <property type="entry name" value="Histone-fold"/>
</dbReference>
<evidence type="ECO:0000256" key="6">
    <source>
        <dbReference type="SAM" id="MobiDB-lite"/>
    </source>
</evidence>
<evidence type="ECO:0000313" key="9">
    <source>
        <dbReference type="Proteomes" id="UP000799536"/>
    </source>
</evidence>
<dbReference type="InterPro" id="IPR045127">
    <property type="entry name" value="TAF11-like"/>
</dbReference>
<evidence type="ECO:0000259" key="7">
    <source>
        <dbReference type="Pfam" id="PF04719"/>
    </source>
</evidence>
<comment type="subcellular location">
    <subcellularLocation>
        <location evidence="1">Nucleus</location>
    </subcellularLocation>
</comment>
<dbReference type="SUPFAM" id="SSF47113">
    <property type="entry name" value="Histone-fold"/>
    <property type="match status" value="1"/>
</dbReference>
<keyword evidence="3" id="KW-0805">Transcription regulation</keyword>
<evidence type="ECO:0000256" key="3">
    <source>
        <dbReference type="ARBA" id="ARBA00023015"/>
    </source>
</evidence>
<comment type="similarity">
    <text evidence="2">Belongs to the TAF11 family.</text>
</comment>
<dbReference type="InterPro" id="IPR006809">
    <property type="entry name" value="TAFII28_dom"/>
</dbReference>
<dbReference type="GO" id="GO:0005669">
    <property type="term" value="C:transcription factor TFIID complex"/>
    <property type="evidence" value="ECO:0007669"/>
    <property type="project" value="InterPro"/>
</dbReference>
<dbReference type="OrthoDB" id="28335at2759"/>
<comment type="caution">
    <text evidence="8">The sequence shown here is derived from an EMBL/GenBank/DDBJ whole genome shotgun (WGS) entry which is preliminary data.</text>
</comment>
<reference evidence="8" key="1">
    <citation type="journal article" date="2020" name="Stud. Mycol.">
        <title>101 Dothideomycetes genomes: a test case for predicting lifestyles and emergence of pathogens.</title>
        <authorList>
            <person name="Haridas S."/>
            <person name="Albert R."/>
            <person name="Binder M."/>
            <person name="Bloem J."/>
            <person name="Labutti K."/>
            <person name="Salamov A."/>
            <person name="Andreopoulos B."/>
            <person name="Baker S."/>
            <person name="Barry K."/>
            <person name="Bills G."/>
            <person name="Bluhm B."/>
            <person name="Cannon C."/>
            <person name="Castanera R."/>
            <person name="Culley D."/>
            <person name="Daum C."/>
            <person name="Ezra D."/>
            <person name="Gonzalez J."/>
            <person name="Henrissat B."/>
            <person name="Kuo A."/>
            <person name="Liang C."/>
            <person name="Lipzen A."/>
            <person name="Lutzoni F."/>
            <person name="Magnuson J."/>
            <person name="Mondo S."/>
            <person name="Nolan M."/>
            <person name="Ohm R."/>
            <person name="Pangilinan J."/>
            <person name="Park H.-J."/>
            <person name="Ramirez L."/>
            <person name="Alfaro M."/>
            <person name="Sun H."/>
            <person name="Tritt A."/>
            <person name="Yoshinaga Y."/>
            <person name="Zwiers L.-H."/>
            <person name="Turgeon B."/>
            <person name="Goodwin S."/>
            <person name="Spatafora J."/>
            <person name="Crous P."/>
            <person name="Grigoriev I."/>
        </authorList>
    </citation>
    <scope>NUCLEOTIDE SEQUENCE</scope>
    <source>
        <strain evidence="8">ATCC 74209</strain>
    </source>
</reference>
<evidence type="ECO:0000256" key="5">
    <source>
        <dbReference type="ARBA" id="ARBA00023242"/>
    </source>
</evidence>
<dbReference type="Pfam" id="PF04719">
    <property type="entry name" value="TAFII28"/>
    <property type="match status" value="1"/>
</dbReference>
<dbReference type="Proteomes" id="UP000799536">
    <property type="component" value="Unassembled WGS sequence"/>
</dbReference>
<evidence type="ECO:0000256" key="2">
    <source>
        <dbReference type="ARBA" id="ARBA00009788"/>
    </source>
</evidence>
<proteinExistence type="inferred from homology"/>
<gene>
    <name evidence="8" type="ORF">GQ43DRAFT_443166</name>
</gene>
<feature type="domain" description="TAFII28-like protein" evidence="7">
    <location>
        <begin position="148"/>
        <end position="218"/>
    </location>
</feature>
<evidence type="ECO:0000256" key="1">
    <source>
        <dbReference type="ARBA" id="ARBA00004123"/>
    </source>
</evidence>
<keyword evidence="5" id="KW-0539">Nucleus</keyword>
<organism evidence="8 9">
    <name type="scientific">Delitschia confertaspora ATCC 74209</name>
    <dbReference type="NCBI Taxonomy" id="1513339"/>
    <lineage>
        <taxon>Eukaryota</taxon>
        <taxon>Fungi</taxon>
        <taxon>Dikarya</taxon>
        <taxon>Ascomycota</taxon>
        <taxon>Pezizomycotina</taxon>
        <taxon>Dothideomycetes</taxon>
        <taxon>Pleosporomycetidae</taxon>
        <taxon>Pleosporales</taxon>
        <taxon>Delitschiaceae</taxon>
        <taxon>Delitschia</taxon>
    </lineage>
</organism>
<dbReference type="AlphaFoldDB" id="A0A9P4JFV6"/>
<name>A0A9P4JFV6_9PLEO</name>
<dbReference type="GO" id="GO:0051123">
    <property type="term" value="P:RNA polymerase II preinitiation complex assembly"/>
    <property type="evidence" value="ECO:0007669"/>
    <property type="project" value="InterPro"/>
</dbReference>
<keyword evidence="9" id="KW-1185">Reference proteome</keyword>
<dbReference type="CDD" id="cd08048">
    <property type="entry name" value="HFD_TAF11"/>
    <property type="match status" value="1"/>
</dbReference>
<protein>
    <recommendedName>
        <fullName evidence="7">TAFII28-like protein domain-containing protein</fullName>
    </recommendedName>
</protein>
<evidence type="ECO:0000313" key="8">
    <source>
        <dbReference type="EMBL" id="KAF2198632.1"/>
    </source>
</evidence>
<sequence length="337" mass="37047">MASPPHIPTINLPRKRGSVSSTVSQSKKRKPSNLRNAFSPETDDFVGSPLRFSRSPSVESTATTSVHNGVGGSKRGRKRKGADDDTRSITGSLRGGKAGTASMVDGQGGDEDEDEDYDEEGGEGMDTMLEGGQMDEANEKVEMENRRLLMDTMTPNQFHRYETYRRIKLKKETVRKITNQTLSQSVPAPVIIAINGYTKLFIGELLDRAITVRDEWCAARSHIPNPELPLPVLQSALVRPAGYEKERRPTGAEILAAGVSPMGVDPRLGYWREVPADAGLQDRLKMEDKGPLTPDHLREALRRYKRDRDGGGAGFAGLSLEGVERAASRMGGKRLFR</sequence>
<dbReference type="GO" id="GO:0016251">
    <property type="term" value="F:RNA polymerase II general transcription initiation factor activity"/>
    <property type="evidence" value="ECO:0007669"/>
    <property type="project" value="TreeGrafter"/>
</dbReference>
<dbReference type="EMBL" id="ML994129">
    <property type="protein sequence ID" value="KAF2198632.1"/>
    <property type="molecule type" value="Genomic_DNA"/>
</dbReference>
<dbReference type="PANTHER" id="PTHR13218:SF8">
    <property type="entry name" value="TRANSCRIPTION INITIATION FACTOR TFIID SUBUNIT 11"/>
    <property type="match status" value="1"/>
</dbReference>